<name>A0A0A0JAE8_9MICO</name>
<evidence type="ECO:0000256" key="4">
    <source>
        <dbReference type="PIRSR" id="PIRSR620019-2"/>
    </source>
</evidence>
<dbReference type="Proteomes" id="UP000030002">
    <property type="component" value="Unassembled WGS sequence"/>
</dbReference>
<comment type="caution">
    <text evidence="6">The sequence shown here is derived from an EMBL/GenBank/DDBJ whole genome shotgun (WGS) entry which is preliminary data.</text>
</comment>
<dbReference type="CDD" id="cd03360">
    <property type="entry name" value="LbH_AT_putative"/>
    <property type="match status" value="1"/>
</dbReference>
<dbReference type="eggNOG" id="COG0110">
    <property type="taxonomic scope" value="Bacteria"/>
</dbReference>
<dbReference type="RefSeq" id="WP_035914988.1">
    <property type="nucleotide sequence ID" value="NZ_AVPJ01000005.1"/>
</dbReference>
<feature type="binding site" evidence="4">
    <location>
        <position position="80"/>
    </location>
    <ligand>
        <name>substrate</name>
    </ligand>
</feature>
<feature type="active site" description="Proton acceptor" evidence="3">
    <location>
        <position position="147"/>
    </location>
</feature>
<evidence type="ECO:0000256" key="3">
    <source>
        <dbReference type="PIRSR" id="PIRSR620019-1"/>
    </source>
</evidence>
<protein>
    <submittedName>
        <fullName evidence="6">Sugar O-acetyltransferase</fullName>
    </submittedName>
</protein>
<dbReference type="GO" id="GO:0016740">
    <property type="term" value="F:transferase activity"/>
    <property type="evidence" value="ECO:0007669"/>
    <property type="project" value="UniProtKB-KW"/>
</dbReference>
<dbReference type="PROSITE" id="PS00101">
    <property type="entry name" value="HEXAPEP_TRANSFERASES"/>
    <property type="match status" value="1"/>
</dbReference>
<reference evidence="6 7" key="1">
    <citation type="submission" date="2013-08" db="EMBL/GenBank/DDBJ databases">
        <title>The genome sequence of Knoellia sinensis.</title>
        <authorList>
            <person name="Zhu W."/>
            <person name="Wang G."/>
        </authorList>
    </citation>
    <scope>NUCLEOTIDE SEQUENCE [LARGE SCALE GENOMIC DNA]</scope>
    <source>
        <strain evidence="6 7">KCTC 19936</strain>
    </source>
</reference>
<feature type="site" description="Increases basicity of active site His" evidence="3">
    <location>
        <position position="148"/>
    </location>
</feature>
<evidence type="ECO:0000256" key="1">
    <source>
        <dbReference type="ARBA" id="ARBA00022679"/>
    </source>
</evidence>
<dbReference type="InterPro" id="IPR050179">
    <property type="entry name" value="Trans_hexapeptide_repeat"/>
</dbReference>
<dbReference type="SUPFAM" id="SSF51161">
    <property type="entry name" value="Trimeric LpxA-like enzymes"/>
    <property type="match status" value="1"/>
</dbReference>
<sequence length="217" mass="21686">MTDTPRGIVVVGAGGFGREVVALVLALRATGTDHALAGVVDDAPSEDNRARLARLGIELLGTVDDLARDCAGIPVAIAIGAADARRSIANRLAAAGATFPVLVHPDATVGADVKLGEGAIICPGARLSAQIEVGRHVHIDQNVAVGHDVVIEDFARLNPSSCVSGTVRLETGVLIGANATVLQGLAIGAGSLVGAGSVVTHDVPAGATAYGVPARVH</sequence>
<dbReference type="InterPro" id="IPR011004">
    <property type="entry name" value="Trimer_LpxA-like_sf"/>
</dbReference>
<dbReference type="STRING" id="1385520.N802_16570"/>
<gene>
    <name evidence="6" type="ORF">N802_16570</name>
</gene>
<proteinExistence type="predicted"/>
<evidence type="ECO:0000259" key="5">
    <source>
        <dbReference type="Pfam" id="PF17836"/>
    </source>
</evidence>
<evidence type="ECO:0000256" key="2">
    <source>
        <dbReference type="ARBA" id="ARBA00022737"/>
    </source>
</evidence>
<dbReference type="InterPro" id="IPR020019">
    <property type="entry name" value="AcTrfase_PglD-like"/>
</dbReference>
<dbReference type="PANTHER" id="PTHR43300:SF7">
    <property type="entry name" value="UDP-N-ACETYLBACILLOSAMINE N-ACETYLTRANSFERASE"/>
    <property type="match status" value="1"/>
</dbReference>
<dbReference type="InterPro" id="IPR018357">
    <property type="entry name" value="Hexapep_transf_CS"/>
</dbReference>
<evidence type="ECO:0000313" key="7">
    <source>
        <dbReference type="Proteomes" id="UP000030002"/>
    </source>
</evidence>
<dbReference type="Gene3D" id="2.160.10.10">
    <property type="entry name" value="Hexapeptide repeat proteins"/>
    <property type="match status" value="1"/>
</dbReference>
<dbReference type="Pfam" id="PF17836">
    <property type="entry name" value="PglD_N"/>
    <property type="match status" value="1"/>
</dbReference>
<dbReference type="AlphaFoldDB" id="A0A0A0JAE8"/>
<dbReference type="InterPro" id="IPR001451">
    <property type="entry name" value="Hexapep"/>
</dbReference>
<dbReference type="NCBIfam" id="TIGR03570">
    <property type="entry name" value="NeuD_NnaD"/>
    <property type="match status" value="1"/>
</dbReference>
<keyword evidence="7" id="KW-1185">Reference proteome</keyword>
<evidence type="ECO:0000313" key="6">
    <source>
        <dbReference type="EMBL" id="KGN32987.1"/>
    </source>
</evidence>
<keyword evidence="1 6" id="KW-0808">Transferase</keyword>
<dbReference type="EMBL" id="AVPJ01000005">
    <property type="protein sequence ID" value="KGN32987.1"/>
    <property type="molecule type" value="Genomic_DNA"/>
</dbReference>
<keyword evidence="2" id="KW-0677">Repeat</keyword>
<accession>A0A0A0JAE8</accession>
<dbReference type="Pfam" id="PF14602">
    <property type="entry name" value="Hexapep_2"/>
    <property type="match status" value="1"/>
</dbReference>
<dbReference type="Gene3D" id="3.40.50.20">
    <property type="match status" value="1"/>
</dbReference>
<organism evidence="6 7">
    <name type="scientific">Knoellia sinensis KCTC 19936</name>
    <dbReference type="NCBI Taxonomy" id="1385520"/>
    <lineage>
        <taxon>Bacteria</taxon>
        <taxon>Bacillati</taxon>
        <taxon>Actinomycetota</taxon>
        <taxon>Actinomycetes</taxon>
        <taxon>Micrococcales</taxon>
        <taxon>Intrasporangiaceae</taxon>
        <taxon>Knoellia</taxon>
    </lineage>
</organism>
<dbReference type="InterPro" id="IPR041561">
    <property type="entry name" value="PglD_N"/>
</dbReference>
<dbReference type="PANTHER" id="PTHR43300">
    <property type="entry name" value="ACETYLTRANSFERASE"/>
    <property type="match status" value="1"/>
</dbReference>
<feature type="domain" description="PglD N-terminal" evidence="5">
    <location>
        <begin position="8"/>
        <end position="92"/>
    </location>
</feature>